<sequence>MSRTLRRLGGSLKPRGTRRTRCLPVRRLPHWKRMRCLTNTILVHISTSPSSRRNDRRPRAQPSRLRRRRHVNHIHKFYCLAYWRGREREPTAVETCHFSLICDLRSGEHISGIRTHTVGSSI</sequence>
<evidence type="ECO:0000256" key="1">
    <source>
        <dbReference type="SAM" id="MobiDB-lite"/>
    </source>
</evidence>
<dbReference type="AlphaFoldDB" id="A0A6A6DPN4"/>
<evidence type="ECO:0000313" key="2">
    <source>
        <dbReference type="EMBL" id="KAF2181537.1"/>
    </source>
</evidence>
<dbReference type="Proteomes" id="UP000800200">
    <property type="component" value="Unassembled WGS sequence"/>
</dbReference>
<evidence type="ECO:0000313" key="3">
    <source>
        <dbReference type="Proteomes" id="UP000800200"/>
    </source>
</evidence>
<protein>
    <submittedName>
        <fullName evidence="2">Uncharacterized protein</fullName>
    </submittedName>
</protein>
<keyword evidence="3" id="KW-1185">Reference proteome</keyword>
<dbReference type="OrthoDB" id="5426775at2759"/>
<dbReference type="EMBL" id="ML994652">
    <property type="protein sequence ID" value="KAF2181537.1"/>
    <property type="molecule type" value="Genomic_DNA"/>
</dbReference>
<feature type="region of interest" description="Disordered" evidence="1">
    <location>
        <begin position="47"/>
        <end position="66"/>
    </location>
</feature>
<name>A0A6A6DPN4_9PEZI</name>
<accession>A0A6A6DPN4</accession>
<gene>
    <name evidence="2" type="ORF">K469DRAFT_260053</name>
</gene>
<organism evidence="2 3">
    <name type="scientific">Zopfia rhizophila CBS 207.26</name>
    <dbReference type="NCBI Taxonomy" id="1314779"/>
    <lineage>
        <taxon>Eukaryota</taxon>
        <taxon>Fungi</taxon>
        <taxon>Dikarya</taxon>
        <taxon>Ascomycota</taxon>
        <taxon>Pezizomycotina</taxon>
        <taxon>Dothideomycetes</taxon>
        <taxon>Dothideomycetes incertae sedis</taxon>
        <taxon>Zopfiaceae</taxon>
        <taxon>Zopfia</taxon>
    </lineage>
</organism>
<proteinExistence type="predicted"/>
<reference evidence="2" key="1">
    <citation type="journal article" date="2020" name="Stud. Mycol.">
        <title>101 Dothideomycetes genomes: a test case for predicting lifestyles and emergence of pathogens.</title>
        <authorList>
            <person name="Haridas S."/>
            <person name="Albert R."/>
            <person name="Binder M."/>
            <person name="Bloem J."/>
            <person name="Labutti K."/>
            <person name="Salamov A."/>
            <person name="Andreopoulos B."/>
            <person name="Baker S."/>
            <person name="Barry K."/>
            <person name="Bills G."/>
            <person name="Bluhm B."/>
            <person name="Cannon C."/>
            <person name="Castanera R."/>
            <person name="Culley D."/>
            <person name="Daum C."/>
            <person name="Ezra D."/>
            <person name="Gonzalez J."/>
            <person name="Henrissat B."/>
            <person name="Kuo A."/>
            <person name="Liang C."/>
            <person name="Lipzen A."/>
            <person name="Lutzoni F."/>
            <person name="Magnuson J."/>
            <person name="Mondo S."/>
            <person name="Nolan M."/>
            <person name="Ohm R."/>
            <person name="Pangilinan J."/>
            <person name="Park H.-J."/>
            <person name="Ramirez L."/>
            <person name="Alfaro M."/>
            <person name="Sun H."/>
            <person name="Tritt A."/>
            <person name="Yoshinaga Y."/>
            <person name="Zwiers L.-H."/>
            <person name="Turgeon B."/>
            <person name="Goodwin S."/>
            <person name="Spatafora J."/>
            <person name="Crous P."/>
            <person name="Grigoriev I."/>
        </authorList>
    </citation>
    <scope>NUCLEOTIDE SEQUENCE</scope>
    <source>
        <strain evidence="2">CBS 207.26</strain>
    </source>
</reference>